<evidence type="ECO:0000313" key="4">
    <source>
        <dbReference type="Proteomes" id="UP000269301"/>
    </source>
</evidence>
<evidence type="ECO:0000256" key="1">
    <source>
        <dbReference type="ARBA" id="ARBA00022801"/>
    </source>
</evidence>
<evidence type="ECO:0000259" key="2">
    <source>
        <dbReference type="Pfam" id="PF12146"/>
    </source>
</evidence>
<keyword evidence="1 3" id="KW-0378">Hydrolase</keyword>
<dbReference type="Proteomes" id="UP000269301">
    <property type="component" value="Unassembled WGS sequence"/>
</dbReference>
<dbReference type="InterPro" id="IPR050261">
    <property type="entry name" value="FrsA_esterase"/>
</dbReference>
<dbReference type="Gene3D" id="3.40.50.1820">
    <property type="entry name" value="alpha/beta hydrolase"/>
    <property type="match status" value="1"/>
</dbReference>
<evidence type="ECO:0000313" key="3">
    <source>
        <dbReference type="EMBL" id="RKQ30231.1"/>
    </source>
</evidence>
<protein>
    <submittedName>
        <fullName evidence="3">Alpha/beta fold hydrolase</fullName>
    </submittedName>
</protein>
<dbReference type="PANTHER" id="PTHR22946:SF9">
    <property type="entry name" value="POLYKETIDE TRANSFERASE AF380"/>
    <property type="match status" value="1"/>
</dbReference>
<dbReference type="Pfam" id="PF12146">
    <property type="entry name" value="Hydrolase_4"/>
    <property type="match status" value="1"/>
</dbReference>
<dbReference type="RefSeq" id="WP_121205631.1">
    <property type="nucleotide sequence ID" value="NZ_RBZP01000019.1"/>
</dbReference>
<dbReference type="InterPro" id="IPR022742">
    <property type="entry name" value="Hydrolase_4"/>
</dbReference>
<sequence>MHTRKRKFIVTFIVVIIVLLFLIPFGLAAMIYEDNFGDRYETYAPMARSIDEFVGLNMQKHTFTSNREQKLVGYKYYRNLENIKGVVVISHGLGGGGHNSYMDVADYFASNGYVVFAYDATGNDESEGSSVKGIPQGLIDLDYAIQYVKQTSDFDDLPIMLFGHSWGGYSDGSVLNLHPDVKAIVMVAGFNKSMDIIEEEGKKIAGDGISILLPYISLYEKIKLGRYASYNCINGFENTEAGVMIIHSADDEMISQEKGFDVFYDHYKNNHRFSFVKYEDRGHDYIYYSDRSREYKEEFNRKSDEYFNSLDEEFTSELKESYLNDNLDKKILFDLDEELMNSMVKFYDNNIN</sequence>
<keyword evidence="4" id="KW-1185">Reference proteome</keyword>
<dbReference type="InterPro" id="IPR029058">
    <property type="entry name" value="AB_hydrolase_fold"/>
</dbReference>
<feature type="domain" description="Serine aminopeptidase S33" evidence="2">
    <location>
        <begin position="82"/>
        <end position="194"/>
    </location>
</feature>
<name>A0A494ZUZ1_9BACI</name>
<reference evidence="3 4" key="1">
    <citation type="journal article" date="2016" name="Int. J. Syst. Evol. Microbiol.">
        <title>Oceanobacillus halophilus sp. nov., a novel moderately halophilic bacterium from a hypersaline lake.</title>
        <authorList>
            <person name="Amoozegar M.A."/>
            <person name="Bagheri M."/>
            <person name="Makhdoumi A."/>
            <person name="Nikou M.M."/>
            <person name="Fazeli S.A.S."/>
            <person name="Schumann P."/>
            <person name="Sproer C."/>
            <person name="Sanchez-Porro C."/>
            <person name="Ventosa A."/>
        </authorList>
    </citation>
    <scope>NUCLEOTIDE SEQUENCE [LARGE SCALE GENOMIC DNA]</scope>
    <source>
        <strain evidence="3 4">DSM 23996</strain>
    </source>
</reference>
<dbReference type="OrthoDB" id="9808398at2"/>
<dbReference type="SUPFAM" id="SSF53474">
    <property type="entry name" value="alpha/beta-Hydrolases"/>
    <property type="match status" value="1"/>
</dbReference>
<comment type="caution">
    <text evidence="3">The sequence shown here is derived from an EMBL/GenBank/DDBJ whole genome shotgun (WGS) entry which is preliminary data.</text>
</comment>
<organism evidence="3 4">
    <name type="scientific">Oceanobacillus halophilus</name>
    <dbReference type="NCBI Taxonomy" id="930130"/>
    <lineage>
        <taxon>Bacteria</taxon>
        <taxon>Bacillati</taxon>
        <taxon>Bacillota</taxon>
        <taxon>Bacilli</taxon>
        <taxon>Bacillales</taxon>
        <taxon>Bacillaceae</taxon>
        <taxon>Oceanobacillus</taxon>
    </lineage>
</organism>
<dbReference type="EMBL" id="RBZP01000019">
    <property type="protein sequence ID" value="RKQ30231.1"/>
    <property type="molecule type" value="Genomic_DNA"/>
</dbReference>
<dbReference type="PANTHER" id="PTHR22946">
    <property type="entry name" value="DIENELACTONE HYDROLASE DOMAIN-CONTAINING PROTEIN-RELATED"/>
    <property type="match status" value="1"/>
</dbReference>
<gene>
    <name evidence="3" type="ORF">D8M06_16200</name>
</gene>
<proteinExistence type="predicted"/>
<dbReference type="GO" id="GO:0052689">
    <property type="term" value="F:carboxylic ester hydrolase activity"/>
    <property type="evidence" value="ECO:0007669"/>
    <property type="project" value="UniProtKB-ARBA"/>
</dbReference>
<dbReference type="AlphaFoldDB" id="A0A494ZUZ1"/>
<accession>A0A494ZUZ1</accession>